<keyword evidence="11" id="KW-1185">Reference proteome</keyword>
<keyword evidence="4" id="KW-0547">Nucleotide-binding</keyword>
<dbReference type="GO" id="GO:0005886">
    <property type="term" value="C:plasma membrane"/>
    <property type="evidence" value="ECO:0007669"/>
    <property type="project" value="TreeGrafter"/>
</dbReference>
<dbReference type="CDD" id="cd05387">
    <property type="entry name" value="BY-kinase"/>
    <property type="match status" value="1"/>
</dbReference>
<comment type="catalytic activity">
    <reaction evidence="8">
        <text>L-tyrosyl-[protein] + ATP = O-phospho-L-tyrosyl-[protein] + ADP + H(+)</text>
        <dbReference type="Rhea" id="RHEA:10596"/>
        <dbReference type="Rhea" id="RHEA-COMP:10136"/>
        <dbReference type="Rhea" id="RHEA-COMP:20101"/>
        <dbReference type="ChEBI" id="CHEBI:15378"/>
        <dbReference type="ChEBI" id="CHEBI:30616"/>
        <dbReference type="ChEBI" id="CHEBI:46858"/>
        <dbReference type="ChEBI" id="CHEBI:61978"/>
        <dbReference type="ChEBI" id="CHEBI:456216"/>
        <dbReference type="EC" id="2.7.10.2"/>
    </reaction>
</comment>
<dbReference type="GO" id="GO:0004715">
    <property type="term" value="F:non-membrane spanning protein tyrosine kinase activity"/>
    <property type="evidence" value="ECO:0007669"/>
    <property type="project" value="UniProtKB-EC"/>
</dbReference>
<dbReference type="InterPro" id="IPR027417">
    <property type="entry name" value="P-loop_NTPase"/>
</dbReference>
<keyword evidence="7" id="KW-0829">Tyrosine-protein kinase</keyword>
<dbReference type="GO" id="GO:0042802">
    <property type="term" value="F:identical protein binding"/>
    <property type="evidence" value="ECO:0007669"/>
    <property type="project" value="UniProtKB-ARBA"/>
</dbReference>
<name>A0A0M5JC00_9BACI</name>
<accession>A0A0M5JC00</accession>
<proteinExistence type="inferred from homology"/>
<feature type="domain" description="AAA" evidence="9">
    <location>
        <begin position="56"/>
        <end position="180"/>
    </location>
</feature>
<evidence type="ECO:0000256" key="4">
    <source>
        <dbReference type="ARBA" id="ARBA00022741"/>
    </source>
</evidence>
<evidence type="ECO:0000313" key="10">
    <source>
        <dbReference type="EMBL" id="ALC82657.1"/>
    </source>
</evidence>
<evidence type="ECO:0000313" key="11">
    <source>
        <dbReference type="Proteomes" id="UP000067625"/>
    </source>
</evidence>
<dbReference type="PANTHER" id="PTHR32309">
    <property type="entry name" value="TYROSINE-PROTEIN KINASE"/>
    <property type="match status" value="1"/>
</dbReference>
<dbReference type="EMBL" id="CP012600">
    <property type="protein sequence ID" value="ALC82657.1"/>
    <property type="molecule type" value="Genomic_DNA"/>
</dbReference>
<dbReference type="PANTHER" id="PTHR32309:SF13">
    <property type="entry name" value="FERRIC ENTEROBACTIN TRANSPORT PROTEIN FEPE"/>
    <property type="match status" value="1"/>
</dbReference>
<dbReference type="SUPFAM" id="SSF52540">
    <property type="entry name" value="P-loop containing nucleoside triphosphate hydrolases"/>
    <property type="match status" value="1"/>
</dbReference>
<dbReference type="Gene3D" id="3.40.50.300">
    <property type="entry name" value="P-loop containing nucleotide triphosphate hydrolases"/>
    <property type="match status" value="1"/>
</dbReference>
<evidence type="ECO:0000256" key="5">
    <source>
        <dbReference type="ARBA" id="ARBA00022777"/>
    </source>
</evidence>
<keyword evidence="6" id="KW-0067">ATP-binding</keyword>
<keyword evidence="5" id="KW-0418">Kinase</keyword>
<dbReference type="Pfam" id="PF13614">
    <property type="entry name" value="AAA_31"/>
    <property type="match status" value="1"/>
</dbReference>
<protein>
    <recommendedName>
        <fullName evidence="2">non-specific protein-tyrosine kinase</fullName>
        <ecNumber evidence="2">2.7.10.2</ecNumber>
    </recommendedName>
</protein>
<evidence type="ECO:0000256" key="2">
    <source>
        <dbReference type="ARBA" id="ARBA00011903"/>
    </source>
</evidence>
<dbReference type="Proteomes" id="UP000067625">
    <property type="component" value="Chromosome"/>
</dbReference>
<dbReference type="InterPro" id="IPR050445">
    <property type="entry name" value="Bact_polysacc_biosynth/exp"/>
</dbReference>
<comment type="similarity">
    <text evidence="1">Belongs to the CpsD/CapB family.</text>
</comment>
<dbReference type="PATRIC" id="fig|1441095.3.peg.3208"/>
<reference evidence="10 11" key="2">
    <citation type="journal article" date="2016" name="Int. J. Syst. Evol. Microbiol.">
        <title>Bacillus gobiensis sp. nov., isolated from a soil sample.</title>
        <authorList>
            <person name="Liu B."/>
            <person name="Liu G.H."/>
            <person name="Cetin S."/>
            <person name="Schumann P."/>
            <person name="Pan Z.Z."/>
            <person name="Chen Q.Q."/>
        </authorList>
    </citation>
    <scope>NUCLEOTIDE SEQUENCE [LARGE SCALE GENOMIC DNA]</scope>
    <source>
        <strain evidence="10 11">FJAT-4402</strain>
    </source>
</reference>
<dbReference type="GO" id="GO:0005524">
    <property type="term" value="F:ATP binding"/>
    <property type="evidence" value="ECO:0007669"/>
    <property type="project" value="UniProtKB-KW"/>
</dbReference>
<gene>
    <name evidence="10" type="ORF">AM592_14540</name>
</gene>
<evidence type="ECO:0000256" key="8">
    <source>
        <dbReference type="ARBA" id="ARBA00051245"/>
    </source>
</evidence>
<sequence length="229" mass="25257">MARNPVPLNNQTLITLLKPSSPSSEQFRAIRTNIDYAAEEQKIRSILVTSASHEEGKSMTAANLAVVYAQQGKRVLLIDANLRKPSMHNIFSLNNSAGLTEVLRKQQLLEQVIQGCSVPNLTVVTSGKRTSNPAELLSSSMMEELLAEAYMKYDIVIFDSPGILSVTDAQILAKKTDGSILVVSSKKTKKDRAQKAKELLSSSKRRFLGIVLNGKRMKTDSVNYYNEAK</sequence>
<reference evidence="11" key="1">
    <citation type="submission" date="2015-08" db="EMBL/GenBank/DDBJ databases">
        <title>Genome sequencing project for genomic taxonomy and phylogenomics of Bacillus-like bacteria.</title>
        <authorList>
            <person name="Liu B."/>
            <person name="Wang J."/>
            <person name="Zhu Y."/>
            <person name="Liu G."/>
            <person name="Chen Q."/>
            <person name="Chen Z."/>
            <person name="Lan J."/>
            <person name="Che J."/>
            <person name="Ge C."/>
            <person name="Shi H."/>
            <person name="Pan Z."/>
            <person name="Liu X."/>
        </authorList>
    </citation>
    <scope>NUCLEOTIDE SEQUENCE [LARGE SCALE GENOMIC DNA]</scope>
    <source>
        <strain evidence="11">FJAT-4402</strain>
    </source>
</reference>
<dbReference type="InterPro" id="IPR005702">
    <property type="entry name" value="Wzc-like_C"/>
</dbReference>
<dbReference type="AlphaFoldDB" id="A0A0M5JC00"/>
<evidence type="ECO:0000256" key="3">
    <source>
        <dbReference type="ARBA" id="ARBA00022679"/>
    </source>
</evidence>
<dbReference type="STRING" id="1441095.AM592_14540"/>
<dbReference type="NCBIfam" id="TIGR01007">
    <property type="entry name" value="eps_fam"/>
    <property type="match status" value="1"/>
</dbReference>
<evidence type="ECO:0000256" key="1">
    <source>
        <dbReference type="ARBA" id="ARBA00007316"/>
    </source>
</evidence>
<organism evidence="10 11">
    <name type="scientific">Bacillus gobiensis</name>
    <dbReference type="NCBI Taxonomy" id="1441095"/>
    <lineage>
        <taxon>Bacteria</taxon>
        <taxon>Bacillati</taxon>
        <taxon>Bacillota</taxon>
        <taxon>Bacilli</taxon>
        <taxon>Bacillales</taxon>
        <taxon>Bacillaceae</taxon>
        <taxon>Bacillus</taxon>
    </lineage>
</organism>
<evidence type="ECO:0000256" key="6">
    <source>
        <dbReference type="ARBA" id="ARBA00022840"/>
    </source>
</evidence>
<dbReference type="EC" id="2.7.10.2" evidence="2"/>
<dbReference type="FunFam" id="3.40.50.300:FF:000527">
    <property type="entry name" value="Tyrosine-protein kinase etk"/>
    <property type="match status" value="1"/>
</dbReference>
<keyword evidence="3" id="KW-0808">Transferase</keyword>
<dbReference type="InterPro" id="IPR025669">
    <property type="entry name" value="AAA_dom"/>
</dbReference>
<evidence type="ECO:0000259" key="9">
    <source>
        <dbReference type="Pfam" id="PF13614"/>
    </source>
</evidence>
<evidence type="ECO:0000256" key="7">
    <source>
        <dbReference type="ARBA" id="ARBA00023137"/>
    </source>
</evidence>